<comment type="subunit">
    <text evidence="8">Component of the oligosaccharyltransferase (OST) complex.</text>
</comment>
<protein>
    <recommendedName>
        <fullName evidence="8">Dolichyl-diphosphooligosaccharide--protein glycosyltransferase subunit OST2</fullName>
        <shortName evidence="8">Oligosaccharyl transferase subunit OST2</shortName>
    </recommendedName>
</protein>
<organism evidence="9 10">
    <name type="scientific">Malassezia vespertilionis</name>
    <dbReference type="NCBI Taxonomy" id="2020962"/>
    <lineage>
        <taxon>Eukaryota</taxon>
        <taxon>Fungi</taxon>
        <taxon>Dikarya</taxon>
        <taxon>Basidiomycota</taxon>
        <taxon>Ustilaginomycotina</taxon>
        <taxon>Malasseziomycetes</taxon>
        <taxon>Malasseziales</taxon>
        <taxon>Malasseziaceae</taxon>
        <taxon>Malassezia</taxon>
    </lineage>
</organism>
<keyword evidence="4 8" id="KW-0812">Transmembrane</keyword>
<accession>A0A2N1JB05</accession>
<dbReference type="EMBL" id="KZ454991">
    <property type="protein sequence ID" value="PKI83725.1"/>
    <property type="molecule type" value="Genomic_DNA"/>
</dbReference>
<comment type="similarity">
    <text evidence="3 8">Belongs to the DAD/OST2 family.</text>
</comment>
<dbReference type="Proteomes" id="UP000232875">
    <property type="component" value="Unassembled WGS sequence"/>
</dbReference>
<feature type="transmembrane region" description="Helical" evidence="8">
    <location>
        <begin position="47"/>
        <end position="67"/>
    </location>
</feature>
<reference evidence="9 10" key="1">
    <citation type="submission" date="2017-10" db="EMBL/GenBank/DDBJ databases">
        <title>A novel species of cold-tolerant Malassezia isolated from bats.</title>
        <authorList>
            <person name="Lorch J.M."/>
            <person name="Palmer J.M."/>
            <person name="Vanderwolf K.J."/>
            <person name="Schmidt K.Z."/>
            <person name="Verant M.L."/>
            <person name="Weller T.J."/>
            <person name="Blehert D.S."/>
        </authorList>
    </citation>
    <scope>NUCLEOTIDE SEQUENCE [LARGE SCALE GENOMIC DNA]</scope>
    <source>
        <strain evidence="9 10">NWHC:44797-103</strain>
    </source>
</reference>
<dbReference type="UniPathway" id="UPA00378"/>
<comment type="pathway">
    <text evidence="2 8">Protein modification; protein glycosylation.</text>
</comment>
<evidence type="ECO:0000256" key="3">
    <source>
        <dbReference type="ARBA" id="ARBA00009386"/>
    </source>
</evidence>
<dbReference type="InterPro" id="IPR003038">
    <property type="entry name" value="DAD/Ost2"/>
</dbReference>
<keyword evidence="7 8" id="KW-0472">Membrane</keyword>
<keyword evidence="5 8" id="KW-0256">Endoplasmic reticulum</keyword>
<evidence type="ECO:0000256" key="5">
    <source>
        <dbReference type="ARBA" id="ARBA00022824"/>
    </source>
</evidence>
<dbReference type="OrthoDB" id="445566at2759"/>
<sequence>MCALLVSTMPPKVAKAPQRSAGAKAALTRLIRSYGPETPARLKLIDAFLLFLFVTGVAQFVYCVLLSDYPFNAFVAGFAATVGQFVLAMSLRIQTDPKQRSSAGDKTPERAFAEFLFASVVLHYFVVSFLG</sequence>
<dbReference type="PANTHER" id="PTHR10705:SF0">
    <property type="entry name" value="DOLICHYL-DIPHOSPHOOLIGOSACCHARIDE--PROTEIN GLYCOSYLTRANSFERASE SUBUNIT DAD1"/>
    <property type="match status" value="1"/>
</dbReference>
<evidence type="ECO:0000256" key="8">
    <source>
        <dbReference type="RuleBase" id="RU361136"/>
    </source>
</evidence>
<proteinExistence type="inferred from homology"/>
<dbReference type="STRING" id="2020962.A0A2N1JB05"/>
<comment type="function">
    <text evidence="8">Subunit of the oligosaccharyl transferase (OST) complex that catalyzes the initial transfer of a defined glycan (Glc(3)Man(9)GlcNAc(2) in eukaryotes) from the lipid carrier dolichol-pyrophosphate to an asparagine residue within an Asn-X-Ser/Thr consensus motif in nascent polypeptide chains, the first step in protein N-glycosylation. N-glycosylation occurs cotranslationally and the complex associates with the Sec61 complex at the channel-forming translocon complex that mediates protein translocation across the endoplasmic reticulum (ER). All subunits are required for a maximal enzyme activity.</text>
</comment>
<feature type="transmembrane region" description="Helical" evidence="8">
    <location>
        <begin position="73"/>
        <end position="91"/>
    </location>
</feature>
<evidence type="ECO:0000256" key="7">
    <source>
        <dbReference type="ARBA" id="ARBA00023136"/>
    </source>
</evidence>
<dbReference type="GO" id="GO:0006487">
    <property type="term" value="P:protein N-linked glycosylation"/>
    <property type="evidence" value="ECO:0007669"/>
    <property type="project" value="TreeGrafter"/>
</dbReference>
<dbReference type="Pfam" id="PF02109">
    <property type="entry name" value="DAD"/>
    <property type="match status" value="1"/>
</dbReference>
<evidence type="ECO:0000313" key="10">
    <source>
        <dbReference type="Proteomes" id="UP000232875"/>
    </source>
</evidence>
<evidence type="ECO:0000313" key="9">
    <source>
        <dbReference type="EMBL" id="PKI83725.1"/>
    </source>
</evidence>
<dbReference type="AlphaFoldDB" id="A0A2N1JB05"/>
<keyword evidence="6 8" id="KW-1133">Transmembrane helix</keyword>
<name>A0A2N1JB05_9BASI</name>
<keyword evidence="10" id="KW-1185">Reference proteome</keyword>
<evidence type="ECO:0000256" key="1">
    <source>
        <dbReference type="ARBA" id="ARBA00004477"/>
    </source>
</evidence>
<dbReference type="PIRSF" id="PIRSF005588">
    <property type="entry name" value="DAD"/>
    <property type="match status" value="1"/>
</dbReference>
<evidence type="ECO:0000256" key="2">
    <source>
        <dbReference type="ARBA" id="ARBA00004922"/>
    </source>
</evidence>
<dbReference type="PANTHER" id="PTHR10705">
    <property type="entry name" value="DOLICHYL-DIPHOSPHOOLIGOSACCHARIDE--PROTEIN GLYCOSYLTRANSFERASE SUBUNIT DAD1"/>
    <property type="match status" value="1"/>
</dbReference>
<gene>
    <name evidence="9" type="primary">OST2</name>
    <name evidence="9" type="ORF">MVES_002638</name>
</gene>
<evidence type="ECO:0000256" key="6">
    <source>
        <dbReference type="ARBA" id="ARBA00022989"/>
    </source>
</evidence>
<evidence type="ECO:0000256" key="4">
    <source>
        <dbReference type="ARBA" id="ARBA00022692"/>
    </source>
</evidence>
<feature type="transmembrane region" description="Helical" evidence="8">
    <location>
        <begin position="111"/>
        <end position="130"/>
    </location>
</feature>
<comment type="subcellular location">
    <subcellularLocation>
        <location evidence="1 8">Endoplasmic reticulum membrane</location>
        <topology evidence="1 8">Multi-pass membrane protein</topology>
    </subcellularLocation>
</comment>
<dbReference type="GO" id="GO:0008250">
    <property type="term" value="C:oligosaccharyltransferase complex"/>
    <property type="evidence" value="ECO:0007669"/>
    <property type="project" value="InterPro"/>
</dbReference>